<feature type="region of interest" description="Disordered" evidence="1">
    <location>
        <begin position="1"/>
        <end position="31"/>
    </location>
</feature>
<evidence type="ECO:0000256" key="1">
    <source>
        <dbReference type="SAM" id="MobiDB-lite"/>
    </source>
</evidence>
<sequence length="252" mass="28507">MFGLPTAKRVRREELHSPATSPRSSPDPELLRQRHAEYIFEETHPEDEELPDATNDEEGIELRLFATPQSSILHTQKIRISSPDVASQEPGFAVKRPKSYYFAEDVTSDKKAALQAVAVDGQDILEMSKIPWPGCKLPWKVTKISPLGLLKAVLVGHLKKAIEVEEKPSKRKRKGKKSRIATRKKLQASATRKQEQDRLAKEKEEAEKEKRTRRNREKKIKKKAREKAKKIAEGTAEDGIEAKAGPEYGTEP</sequence>
<dbReference type="InterPro" id="IPR018555">
    <property type="entry name" value="C630.06c-like"/>
</dbReference>
<dbReference type="AlphaFoldDB" id="A0A6A5WNI5"/>
<keyword evidence="3" id="KW-1185">Reference proteome</keyword>
<protein>
    <submittedName>
        <fullName evidence="2">Uncharacterized protein</fullName>
    </submittedName>
</protein>
<reference evidence="2" key="1">
    <citation type="journal article" date="2020" name="Stud. Mycol.">
        <title>101 Dothideomycetes genomes: a test case for predicting lifestyles and emergence of pathogens.</title>
        <authorList>
            <person name="Haridas S."/>
            <person name="Albert R."/>
            <person name="Binder M."/>
            <person name="Bloem J."/>
            <person name="Labutti K."/>
            <person name="Salamov A."/>
            <person name="Andreopoulos B."/>
            <person name="Baker S."/>
            <person name="Barry K."/>
            <person name="Bills G."/>
            <person name="Bluhm B."/>
            <person name="Cannon C."/>
            <person name="Castanera R."/>
            <person name="Culley D."/>
            <person name="Daum C."/>
            <person name="Ezra D."/>
            <person name="Gonzalez J."/>
            <person name="Henrissat B."/>
            <person name="Kuo A."/>
            <person name="Liang C."/>
            <person name="Lipzen A."/>
            <person name="Lutzoni F."/>
            <person name="Magnuson J."/>
            <person name="Mondo S."/>
            <person name="Nolan M."/>
            <person name="Ohm R."/>
            <person name="Pangilinan J."/>
            <person name="Park H.-J."/>
            <person name="Ramirez L."/>
            <person name="Alfaro M."/>
            <person name="Sun H."/>
            <person name="Tritt A."/>
            <person name="Yoshinaga Y."/>
            <person name="Zwiers L.-H."/>
            <person name="Turgeon B."/>
            <person name="Goodwin S."/>
            <person name="Spatafora J."/>
            <person name="Crous P."/>
            <person name="Grigoriev I."/>
        </authorList>
    </citation>
    <scope>NUCLEOTIDE SEQUENCE</scope>
    <source>
        <strain evidence="2">CBS 123094</strain>
    </source>
</reference>
<feature type="region of interest" description="Disordered" evidence="1">
    <location>
        <begin position="165"/>
        <end position="252"/>
    </location>
</feature>
<gene>
    <name evidence="2" type="ORF">P154DRAFT_544451</name>
</gene>
<name>A0A6A5WNI5_9PLEO</name>
<feature type="compositionally biased region" description="Basic and acidic residues" evidence="1">
    <location>
        <begin position="192"/>
        <end position="210"/>
    </location>
</feature>
<proteinExistence type="predicted"/>
<feature type="compositionally biased region" description="Basic residues" evidence="1">
    <location>
        <begin position="211"/>
        <end position="228"/>
    </location>
</feature>
<dbReference type="Pfam" id="PF09428">
    <property type="entry name" value="DUF2011"/>
    <property type="match status" value="1"/>
</dbReference>
<dbReference type="EMBL" id="ML977577">
    <property type="protein sequence ID" value="KAF2002454.1"/>
    <property type="molecule type" value="Genomic_DNA"/>
</dbReference>
<evidence type="ECO:0000313" key="2">
    <source>
        <dbReference type="EMBL" id="KAF2002454.1"/>
    </source>
</evidence>
<evidence type="ECO:0000313" key="3">
    <source>
        <dbReference type="Proteomes" id="UP000799779"/>
    </source>
</evidence>
<organism evidence="2 3">
    <name type="scientific">Amniculicola lignicola CBS 123094</name>
    <dbReference type="NCBI Taxonomy" id="1392246"/>
    <lineage>
        <taxon>Eukaryota</taxon>
        <taxon>Fungi</taxon>
        <taxon>Dikarya</taxon>
        <taxon>Ascomycota</taxon>
        <taxon>Pezizomycotina</taxon>
        <taxon>Dothideomycetes</taxon>
        <taxon>Pleosporomycetidae</taxon>
        <taxon>Pleosporales</taxon>
        <taxon>Amniculicolaceae</taxon>
        <taxon>Amniculicola</taxon>
    </lineage>
</organism>
<accession>A0A6A5WNI5</accession>
<feature type="compositionally biased region" description="Basic residues" evidence="1">
    <location>
        <begin position="169"/>
        <end position="186"/>
    </location>
</feature>
<dbReference type="Proteomes" id="UP000799779">
    <property type="component" value="Unassembled WGS sequence"/>
</dbReference>
<dbReference type="OrthoDB" id="5425061at2759"/>